<evidence type="ECO:0000313" key="5">
    <source>
        <dbReference type="Proteomes" id="UP000031546"/>
    </source>
</evidence>
<reference evidence="4" key="2">
    <citation type="submission" date="2020-04" db="EMBL/GenBank/DDBJ databases">
        <authorList>
            <person name="Tanveer F."/>
            <person name="Xie Y."/>
            <person name="Shinwari Z.K."/>
        </authorList>
    </citation>
    <scope>NUCLEOTIDE SEQUENCE</scope>
    <source>
        <strain evidence="4">MOSEL-ME25</strain>
    </source>
</reference>
<accession>A0A0C2DKP6</accession>
<evidence type="ECO:0000313" key="6">
    <source>
        <dbReference type="Proteomes" id="UP000527860"/>
    </source>
</evidence>
<evidence type="ECO:0000313" key="4">
    <source>
        <dbReference type="EMBL" id="MDB0580693.1"/>
    </source>
</evidence>
<dbReference type="STRING" id="45670.SN16_07755"/>
<dbReference type="EMBL" id="JABEVU030000001">
    <property type="protein sequence ID" value="MDB0580693.1"/>
    <property type="molecule type" value="Genomic_DNA"/>
</dbReference>
<dbReference type="InterPro" id="IPR011051">
    <property type="entry name" value="RmlC_Cupin_sf"/>
</dbReference>
<protein>
    <submittedName>
        <fullName evidence="4">Cupin domain-containing protein</fullName>
    </submittedName>
</protein>
<proteinExistence type="predicted"/>
<dbReference type="InterPro" id="IPR051610">
    <property type="entry name" value="GPI/OXD"/>
</dbReference>
<sequence length="111" mass="11763">MILKPKTAEQYTDLHGGRGNVTISKHLGAHDVNGLDLFAKVVVEKGGSIGYHEHLEDSEGYYILSGAADFIDADGTHKPVVSGDLCLITKGQSHGIVNTGEGALEFLAVVF</sequence>
<dbReference type="Gene3D" id="2.60.120.10">
    <property type="entry name" value="Jelly Rolls"/>
    <property type="match status" value="1"/>
</dbReference>
<reference evidence="3 5" key="1">
    <citation type="submission" date="2015-01" db="EMBL/GenBank/DDBJ databases">
        <title>Genome sequences of high lactate-tolerant strain Salinicoccus roseus W12 with industrial interest.</title>
        <authorList>
            <person name="Wang H."/>
            <person name="Yu B."/>
        </authorList>
    </citation>
    <scope>NUCLEOTIDE SEQUENCE [LARGE SCALE GENOMIC DNA]</scope>
    <source>
        <strain evidence="3 5">W12</strain>
    </source>
</reference>
<dbReference type="Proteomes" id="UP000031546">
    <property type="component" value="Unassembled WGS sequence"/>
</dbReference>
<organism evidence="3 5">
    <name type="scientific">Salinicoccus roseus</name>
    <dbReference type="NCBI Taxonomy" id="45670"/>
    <lineage>
        <taxon>Bacteria</taxon>
        <taxon>Bacillati</taxon>
        <taxon>Bacillota</taxon>
        <taxon>Bacilli</taxon>
        <taxon>Bacillales</taxon>
        <taxon>Staphylococcaceae</taxon>
        <taxon>Salinicoccus</taxon>
    </lineage>
</organism>
<comment type="caution">
    <text evidence="3">The sequence shown here is derived from an EMBL/GenBank/DDBJ whole genome shotgun (WGS) entry which is preliminary data.</text>
</comment>
<dbReference type="RefSeq" id="WP_040106056.1">
    <property type="nucleotide sequence ID" value="NZ_JABEVU030000001.1"/>
</dbReference>
<dbReference type="PANTHER" id="PTHR35848">
    <property type="entry name" value="OXALATE-BINDING PROTEIN"/>
    <property type="match status" value="1"/>
</dbReference>
<evidence type="ECO:0000259" key="2">
    <source>
        <dbReference type="Pfam" id="PF07883"/>
    </source>
</evidence>
<keyword evidence="1" id="KW-0479">Metal-binding</keyword>
<dbReference type="Pfam" id="PF07883">
    <property type="entry name" value="Cupin_2"/>
    <property type="match status" value="1"/>
</dbReference>
<dbReference type="Proteomes" id="UP000527860">
    <property type="component" value="Unassembled WGS sequence"/>
</dbReference>
<dbReference type="GeneID" id="77845447"/>
<dbReference type="EMBL" id="JXII01000006">
    <property type="protein sequence ID" value="KIH70598.1"/>
    <property type="molecule type" value="Genomic_DNA"/>
</dbReference>
<dbReference type="GO" id="GO:0046872">
    <property type="term" value="F:metal ion binding"/>
    <property type="evidence" value="ECO:0007669"/>
    <property type="project" value="UniProtKB-KW"/>
</dbReference>
<name>A0A0C2DKP6_9STAP</name>
<keyword evidence="6" id="KW-1185">Reference proteome</keyword>
<reference evidence="4" key="3">
    <citation type="submission" date="2022-12" db="EMBL/GenBank/DDBJ databases">
        <title>Genome analysis and biological profiling of marine Salinicoccus roseus MOSEL-ME25.</title>
        <authorList>
            <person name="Mirza F.T."/>
            <person name="Xie Y."/>
            <person name="Shinwari Z.K."/>
        </authorList>
    </citation>
    <scope>NUCLEOTIDE SEQUENCE</scope>
    <source>
        <strain evidence="4">MOSEL-ME25</strain>
    </source>
</reference>
<dbReference type="OrthoDB" id="9797047at2"/>
<dbReference type="SUPFAM" id="SSF51182">
    <property type="entry name" value="RmlC-like cupins"/>
    <property type="match status" value="1"/>
</dbReference>
<dbReference type="InterPro" id="IPR013096">
    <property type="entry name" value="Cupin_2"/>
</dbReference>
<dbReference type="InterPro" id="IPR014710">
    <property type="entry name" value="RmlC-like_jellyroll"/>
</dbReference>
<feature type="domain" description="Cupin type-2" evidence="2">
    <location>
        <begin position="41"/>
        <end position="110"/>
    </location>
</feature>
<dbReference type="PANTHER" id="PTHR35848:SF6">
    <property type="entry name" value="CUPIN TYPE-2 DOMAIN-CONTAINING PROTEIN"/>
    <property type="match status" value="1"/>
</dbReference>
<evidence type="ECO:0000313" key="3">
    <source>
        <dbReference type="EMBL" id="KIH70598.1"/>
    </source>
</evidence>
<evidence type="ECO:0000256" key="1">
    <source>
        <dbReference type="ARBA" id="ARBA00022723"/>
    </source>
</evidence>
<dbReference type="AlphaFoldDB" id="A0A0C2DKP6"/>
<gene>
    <name evidence="4" type="ORF">F7P68_0009130</name>
    <name evidence="3" type="ORF">SN16_07755</name>
</gene>